<dbReference type="OrthoDB" id="4578697at2"/>
<protein>
    <recommendedName>
        <fullName evidence="1">DUF7574 domain-containing protein</fullName>
    </recommendedName>
</protein>
<evidence type="ECO:0000313" key="2">
    <source>
        <dbReference type="EMBL" id="TVZ01222.1"/>
    </source>
</evidence>
<dbReference type="AlphaFoldDB" id="A0A6P2BQA7"/>
<evidence type="ECO:0000313" key="3">
    <source>
        <dbReference type="Proteomes" id="UP000460272"/>
    </source>
</evidence>
<accession>A0A6P2BQA7</accession>
<sequence length="150" mass="16313">MGWSTPDVYNQPEAFGLEIVATVEDEYASYSFTTFVILRDPATGEVFYASDSGCSCPSPFEDYTSRESLAVARSGQELHNALDEWVRDNTWNDDAEHRFPSAAEAHAKIADLRFAVQGQVVTDSGELTAGGNDLRAAIMAAARNSVVRAV</sequence>
<dbReference type="Proteomes" id="UP000460272">
    <property type="component" value="Unassembled WGS sequence"/>
</dbReference>
<evidence type="ECO:0000259" key="1">
    <source>
        <dbReference type="Pfam" id="PF24459"/>
    </source>
</evidence>
<comment type="caution">
    <text evidence="2">The sequence shown here is derived from an EMBL/GenBank/DDBJ whole genome shotgun (WGS) entry which is preliminary data.</text>
</comment>
<gene>
    <name evidence="2" type="ORF">EAS64_33630</name>
</gene>
<organism evidence="2 3">
    <name type="scientific">Trebonia kvetii</name>
    <dbReference type="NCBI Taxonomy" id="2480626"/>
    <lineage>
        <taxon>Bacteria</taxon>
        <taxon>Bacillati</taxon>
        <taxon>Actinomycetota</taxon>
        <taxon>Actinomycetes</taxon>
        <taxon>Streptosporangiales</taxon>
        <taxon>Treboniaceae</taxon>
        <taxon>Trebonia</taxon>
    </lineage>
</organism>
<proteinExistence type="predicted"/>
<reference evidence="2 3" key="1">
    <citation type="submission" date="2018-11" db="EMBL/GenBank/DDBJ databases">
        <title>Trebonia kvetii gen.nov., sp.nov., a novel acidophilic actinobacterium, and proposal of the new actinobacterial family Treboniaceae fam. nov.</title>
        <authorList>
            <person name="Rapoport D."/>
            <person name="Sagova-Mareckova M."/>
            <person name="Sedlacek I."/>
            <person name="Provaznik J."/>
            <person name="Kralova S."/>
            <person name="Pavlinic D."/>
            <person name="Benes V."/>
            <person name="Kopecky J."/>
        </authorList>
    </citation>
    <scope>NUCLEOTIDE SEQUENCE [LARGE SCALE GENOMIC DNA]</scope>
    <source>
        <strain evidence="2 3">15Tr583</strain>
    </source>
</reference>
<keyword evidence="3" id="KW-1185">Reference proteome</keyword>
<dbReference type="InterPro" id="IPR055996">
    <property type="entry name" value="DUF7574"/>
</dbReference>
<dbReference type="Pfam" id="PF24459">
    <property type="entry name" value="DUF7574"/>
    <property type="match status" value="1"/>
</dbReference>
<dbReference type="EMBL" id="RPFW01000007">
    <property type="protein sequence ID" value="TVZ01222.1"/>
    <property type="molecule type" value="Genomic_DNA"/>
</dbReference>
<dbReference type="RefSeq" id="WP_145859609.1">
    <property type="nucleotide sequence ID" value="NZ_RPFW01000007.1"/>
</dbReference>
<name>A0A6P2BQA7_9ACTN</name>
<feature type="domain" description="DUF7574" evidence="1">
    <location>
        <begin position="8"/>
        <end position="96"/>
    </location>
</feature>